<reference evidence="1 2" key="1">
    <citation type="journal article" date="2013" name="Curr. Biol.">
        <title>The Genome of the Foraminiferan Reticulomyxa filosa.</title>
        <authorList>
            <person name="Glockner G."/>
            <person name="Hulsmann N."/>
            <person name="Schleicher M."/>
            <person name="Noegel A.A."/>
            <person name="Eichinger L."/>
            <person name="Gallinger C."/>
            <person name="Pawlowski J."/>
            <person name="Sierra R."/>
            <person name="Euteneuer U."/>
            <person name="Pillet L."/>
            <person name="Moustafa A."/>
            <person name="Platzer M."/>
            <person name="Groth M."/>
            <person name="Szafranski K."/>
            <person name="Schliwa M."/>
        </authorList>
    </citation>
    <scope>NUCLEOTIDE SEQUENCE [LARGE SCALE GENOMIC DNA]</scope>
</reference>
<evidence type="ECO:0000313" key="1">
    <source>
        <dbReference type="EMBL" id="ETO15424.1"/>
    </source>
</evidence>
<name>X6MNL8_RETFI</name>
<proteinExistence type="predicted"/>
<dbReference type="SUPFAM" id="SSF48403">
    <property type="entry name" value="Ankyrin repeat"/>
    <property type="match status" value="1"/>
</dbReference>
<accession>X6MNL8</accession>
<feature type="non-terminal residue" evidence="1">
    <location>
        <position position="1"/>
    </location>
</feature>
<dbReference type="AlphaFoldDB" id="X6MNL8"/>
<comment type="caution">
    <text evidence="1">The sequence shown here is derived from an EMBL/GenBank/DDBJ whole genome shotgun (WGS) entry which is preliminary data.</text>
</comment>
<sequence length="366" mass="43178">DNDKNKENKMTSLNIPQKYKDVKINLLFKKDGKSIVGEVQFLFKIMSVFNHETHPFYEIWRQESFILGSFEIMDKLPFDKQLQIASFNRRDMANLMFYFPNEFHRSSLIRSLGPNGENFISQMANNSNVTYDYANALFSKKDEDNKDIFFLGKFVQSQLITKDEKGTYALMHALSKQRSIECIKLFIPSPSPSNETDKFVWNTLNNVKKRIYSIMYMYDKRNETINYLEGYSCISFAVRNTNVNVLELLNWMKEEIGKGNWQKFIKTRDTNQGLTPLMNALIYQSELNDNIIKALIPENYEQNHEFWEYKCNEYGIGKNILHLMFNNPLPSVGERLKLMRKYLPDESWENLVVTPDEVELKKRNKV</sequence>
<gene>
    <name evidence="1" type="ORF">RFI_21940</name>
</gene>
<dbReference type="InterPro" id="IPR036770">
    <property type="entry name" value="Ankyrin_rpt-contain_sf"/>
</dbReference>
<protein>
    <recommendedName>
        <fullName evidence="3">Ankyrin repeat protein</fullName>
    </recommendedName>
</protein>
<evidence type="ECO:0000313" key="2">
    <source>
        <dbReference type="Proteomes" id="UP000023152"/>
    </source>
</evidence>
<dbReference type="Proteomes" id="UP000023152">
    <property type="component" value="Unassembled WGS sequence"/>
</dbReference>
<dbReference type="EMBL" id="ASPP01019149">
    <property type="protein sequence ID" value="ETO15424.1"/>
    <property type="molecule type" value="Genomic_DNA"/>
</dbReference>
<dbReference type="Gene3D" id="1.25.40.20">
    <property type="entry name" value="Ankyrin repeat-containing domain"/>
    <property type="match status" value="1"/>
</dbReference>
<keyword evidence="2" id="KW-1185">Reference proteome</keyword>
<organism evidence="1 2">
    <name type="scientific">Reticulomyxa filosa</name>
    <dbReference type="NCBI Taxonomy" id="46433"/>
    <lineage>
        <taxon>Eukaryota</taxon>
        <taxon>Sar</taxon>
        <taxon>Rhizaria</taxon>
        <taxon>Retaria</taxon>
        <taxon>Foraminifera</taxon>
        <taxon>Monothalamids</taxon>
        <taxon>Reticulomyxidae</taxon>
        <taxon>Reticulomyxa</taxon>
    </lineage>
</organism>
<evidence type="ECO:0008006" key="3">
    <source>
        <dbReference type="Google" id="ProtNLM"/>
    </source>
</evidence>